<organism evidence="2 3">
    <name type="scientific">Phytophthora fragariaefolia</name>
    <dbReference type="NCBI Taxonomy" id="1490495"/>
    <lineage>
        <taxon>Eukaryota</taxon>
        <taxon>Sar</taxon>
        <taxon>Stramenopiles</taxon>
        <taxon>Oomycota</taxon>
        <taxon>Peronosporomycetes</taxon>
        <taxon>Peronosporales</taxon>
        <taxon>Peronosporaceae</taxon>
        <taxon>Phytophthora</taxon>
    </lineage>
</organism>
<evidence type="ECO:0000256" key="1">
    <source>
        <dbReference type="SAM" id="SignalP"/>
    </source>
</evidence>
<dbReference type="AlphaFoldDB" id="A0A9W6YKU5"/>
<accession>A0A9W6YKU5</accession>
<gene>
    <name evidence="2" type="ORF">Pfra01_002900800</name>
</gene>
<feature type="signal peptide" evidence="1">
    <location>
        <begin position="1"/>
        <end position="18"/>
    </location>
</feature>
<dbReference type="OrthoDB" id="127994at2759"/>
<protein>
    <submittedName>
        <fullName evidence="2">Unnamed protein product</fullName>
    </submittedName>
</protein>
<evidence type="ECO:0000313" key="3">
    <source>
        <dbReference type="Proteomes" id="UP001165121"/>
    </source>
</evidence>
<keyword evidence="1" id="KW-0732">Signal</keyword>
<comment type="caution">
    <text evidence="2">The sequence shown here is derived from an EMBL/GenBank/DDBJ whole genome shotgun (WGS) entry which is preliminary data.</text>
</comment>
<feature type="chain" id="PRO_5040941212" evidence="1">
    <location>
        <begin position="19"/>
        <end position="220"/>
    </location>
</feature>
<proteinExistence type="predicted"/>
<evidence type="ECO:0000313" key="2">
    <source>
        <dbReference type="EMBL" id="GMF89947.1"/>
    </source>
</evidence>
<name>A0A9W6YKU5_9STRA</name>
<sequence length="220" mass="24829">MRLHFALLLAVVISLATTTGVATVAGLNTVIEPSLRKSAPLNRVLRTVGDEERVGLRIPSLKRLINRVKSSSQKQLDQLVKSGVSTDDAFNELKLDVVQGMILSNPDFKVWMKYVAKVNKQNQNAVIFTKLHAKYGDVELATMLHQATKVTETEKTANKLQTAQFEQWYKDGRLPSDLVDVFTLTKYLGTIPFLEARQQVRFSYAAYLDEMHPDWFITMA</sequence>
<dbReference type="Proteomes" id="UP001165121">
    <property type="component" value="Unassembled WGS sequence"/>
</dbReference>
<reference evidence="2" key="1">
    <citation type="submission" date="2023-04" db="EMBL/GenBank/DDBJ databases">
        <title>Phytophthora fragariaefolia NBRC 109709.</title>
        <authorList>
            <person name="Ichikawa N."/>
            <person name="Sato H."/>
            <person name="Tonouchi N."/>
        </authorList>
    </citation>
    <scope>NUCLEOTIDE SEQUENCE</scope>
    <source>
        <strain evidence="2">NBRC 109709</strain>
    </source>
</reference>
<keyword evidence="3" id="KW-1185">Reference proteome</keyword>
<dbReference type="EMBL" id="BSXT01013773">
    <property type="protein sequence ID" value="GMF89947.1"/>
    <property type="molecule type" value="Genomic_DNA"/>
</dbReference>